<comment type="caution">
    <text evidence="1">The sequence shown here is derived from an EMBL/GenBank/DDBJ whole genome shotgun (WGS) entry which is preliminary data.</text>
</comment>
<dbReference type="RefSeq" id="WP_125041069.1">
    <property type="nucleotide sequence ID" value="NZ_BHWB01000005.1"/>
</dbReference>
<dbReference type="Pfam" id="PF14056">
    <property type="entry name" value="DUF4250"/>
    <property type="match status" value="1"/>
</dbReference>
<sequence length="58" mass="6888">MELPKDPMMLFSVINMKLRDCYSSLDELCEDMQVDKTELVNALKAVGFEYSQEYNKFW</sequence>
<evidence type="ECO:0000313" key="3">
    <source>
        <dbReference type="Proteomes" id="UP000288079"/>
    </source>
</evidence>
<accession>A0A401LTV8</accession>
<dbReference type="Proteomes" id="UP000288079">
    <property type="component" value="Unassembled WGS sequence"/>
</dbReference>
<dbReference type="EMBL" id="BHWB01000023">
    <property type="protein sequence ID" value="GCB37288.1"/>
    <property type="molecule type" value="Genomic_DNA"/>
</dbReference>
<dbReference type="EMBL" id="BHWB01000005">
    <property type="protein sequence ID" value="GCB34996.1"/>
    <property type="molecule type" value="Genomic_DNA"/>
</dbReference>
<evidence type="ECO:0000313" key="1">
    <source>
        <dbReference type="EMBL" id="GCB34996.1"/>
    </source>
</evidence>
<reference evidence="1 3" key="1">
    <citation type="submission" date="2018-10" db="EMBL/GenBank/DDBJ databases">
        <title>Draft Genome Sequence of Bacteroides sp. KCTC 15687.</title>
        <authorList>
            <person name="Yu S.Y."/>
            <person name="Kim J.S."/>
            <person name="Oh B.S."/>
            <person name="Park S.H."/>
            <person name="Kang S.W."/>
            <person name="Park J.E."/>
            <person name="Choi S.H."/>
            <person name="Han K.I."/>
            <person name="Lee K.C."/>
            <person name="Eom M.K."/>
            <person name="Suh M.K."/>
            <person name="Lee D.H."/>
            <person name="Yoon H."/>
            <person name="Kim B."/>
            <person name="Yang S.J."/>
            <person name="Lee J.S."/>
            <person name="Lee J.H."/>
        </authorList>
    </citation>
    <scope>NUCLEOTIDE SEQUENCE [LARGE SCALE GENOMIC DNA]</scope>
    <source>
        <strain evidence="1 3">KCTC 15687</strain>
    </source>
</reference>
<dbReference type="InterPro" id="IPR025346">
    <property type="entry name" value="DUF4250"/>
</dbReference>
<proteinExistence type="predicted"/>
<dbReference type="OrthoDB" id="6636823at2"/>
<gene>
    <name evidence="1" type="ORF">KGMB02408_19410</name>
    <name evidence="2" type="ORF">KGMB02408_42330</name>
</gene>
<organism evidence="1 3">
    <name type="scientific">Bacteroides faecalis</name>
    <dbReference type="NCBI Taxonomy" id="2447885"/>
    <lineage>
        <taxon>Bacteria</taxon>
        <taxon>Pseudomonadati</taxon>
        <taxon>Bacteroidota</taxon>
        <taxon>Bacteroidia</taxon>
        <taxon>Bacteroidales</taxon>
        <taxon>Bacteroidaceae</taxon>
        <taxon>Bacteroides</taxon>
    </lineage>
</organism>
<name>A0A401LTV8_9BACE</name>
<keyword evidence="3" id="KW-1185">Reference proteome</keyword>
<evidence type="ECO:0000313" key="2">
    <source>
        <dbReference type="EMBL" id="GCB37288.1"/>
    </source>
</evidence>
<protein>
    <submittedName>
        <fullName evidence="1">DUF4250 domain-containing protein</fullName>
    </submittedName>
</protein>
<dbReference type="AlphaFoldDB" id="A0A401LTV8"/>